<reference evidence="5" key="1">
    <citation type="submission" date="2020-04" db="EMBL/GenBank/DDBJ databases">
        <authorList>
            <person name="Chiriac C."/>
            <person name="Salcher M."/>
            <person name="Ghai R."/>
            <person name="Kavagutti S V."/>
        </authorList>
    </citation>
    <scope>NUCLEOTIDE SEQUENCE</scope>
</reference>
<gene>
    <name evidence="5" type="ORF">UFOVP701_22</name>
</gene>
<dbReference type="EMBL" id="LR796680">
    <property type="protein sequence ID" value="CAB4158719.1"/>
    <property type="molecule type" value="Genomic_DNA"/>
</dbReference>
<evidence type="ECO:0000313" key="5">
    <source>
        <dbReference type="EMBL" id="CAB4158719.1"/>
    </source>
</evidence>
<evidence type="ECO:0000256" key="2">
    <source>
        <dbReference type="ARBA" id="ARBA00023009"/>
    </source>
</evidence>
<feature type="compositionally biased region" description="Acidic residues" evidence="4">
    <location>
        <begin position="365"/>
        <end position="381"/>
    </location>
</feature>
<dbReference type="Pfam" id="PF04860">
    <property type="entry name" value="Phage_portal"/>
    <property type="match status" value="1"/>
</dbReference>
<dbReference type="Gene3D" id="3.30.1120.70">
    <property type="match status" value="1"/>
</dbReference>
<proteinExistence type="predicted"/>
<keyword evidence="1" id="KW-1188">Viral release from host cell</keyword>
<dbReference type="Gene3D" id="3.40.140.120">
    <property type="match status" value="1"/>
</dbReference>
<dbReference type="InterPro" id="IPR006427">
    <property type="entry name" value="Portal_HK97"/>
</dbReference>
<keyword evidence="2" id="KW-1162">Viral penetration into host cytoplasm</keyword>
<organism evidence="5">
    <name type="scientific">uncultured Caudovirales phage</name>
    <dbReference type="NCBI Taxonomy" id="2100421"/>
    <lineage>
        <taxon>Viruses</taxon>
        <taxon>Duplodnaviria</taxon>
        <taxon>Heunggongvirae</taxon>
        <taxon>Uroviricota</taxon>
        <taxon>Caudoviricetes</taxon>
        <taxon>Peduoviridae</taxon>
        <taxon>Maltschvirus</taxon>
        <taxon>Maltschvirus maltsch</taxon>
    </lineage>
</organism>
<dbReference type="NCBIfam" id="TIGR01537">
    <property type="entry name" value="portal_HK97"/>
    <property type="match status" value="1"/>
</dbReference>
<keyword evidence="2" id="KW-1171">Viral genome ejection through host cell envelope</keyword>
<keyword evidence="2" id="KW-1160">Virus entry into host cell</keyword>
<evidence type="ECO:0000256" key="4">
    <source>
        <dbReference type="SAM" id="MobiDB-lite"/>
    </source>
</evidence>
<name>A0A6J5NHG2_9CAUD</name>
<sequence length="397" mass="43605">MLGRLLKRQIQPSMVYTSSGYVDSLGRVGRFFEGNWAGAYVDQNTALGIPAIYRGITLISDAIGALPLCAYRNKREVKPTPQILMRPVPNETRMQTISAMAAALIIHGNYVAVLGEAGVNGLPESIYPVSPDRVQVARDNGRIVYTIDERTYDQSEILHIKNFTMPGDLVGKGILAVAKQALGKEIAINEYAARYFDGGVNPTAVIKSANPDLTQEEADALKSAWMAMYSSRNRSPVVMNSSTDFEVLSSNAAESQLVEAQTAGLTEAANILGLPSYFLGSPNTSRTYSNVEQENLQLIKWSIQPIAERIEAAFSDLLVRGQTAAFKYESLLKTDTSSRYDSYAVALSNGFLTVDEVRDYENLDPMDYEEGDEEDQNEEDNSLQSDAVDTAEDNNYV</sequence>
<feature type="region of interest" description="Disordered" evidence="4">
    <location>
        <begin position="365"/>
        <end position="397"/>
    </location>
</feature>
<dbReference type="Gene3D" id="1.20.1270.210">
    <property type="match status" value="1"/>
</dbReference>
<keyword evidence="3" id="KW-0231">Viral genome packaging</keyword>
<evidence type="ECO:0000256" key="1">
    <source>
        <dbReference type="ARBA" id="ARBA00022950"/>
    </source>
</evidence>
<keyword evidence="1" id="KW-0118">Viral capsid assembly</keyword>
<accession>A0A6J5NHG2</accession>
<protein>
    <submittedName>
        <fullName evidence="5">COG4695 Phage-related protein</fullName>
    </submittedName>
</protein>
<dbReference type="InterPro" id="IPR006944">
    <property type="entry name" value="Phage/GTA_portal"/>
</dbReference>
<evidence type="ECO:0000256" key="3">
    <source>
        <dbReference type="ARBA" id="ARBA00023219"/>
    </source>
</evidence>